<evidence type="ECO:0000256" key="1">
    <source>
        <dbReference type="SAM" id="Phobius"/>
    </source>
</evidence>
<name>A0A8C9GXD8_9PRIM</name>
<feature type="transmembrane region" description="Helical" evidence="1">
    <location>
        <begin position="66"/>
        <end position="85"/>
    </location>
</feature>
<reference evidence="2" key="1">
    <citation type="submission" date="2025-08" db="UniProtKB">
        <authorList>
            <consortium name="Ensembl"/>
        </authorList>
    </citation>
    <scope>IDENTIFICATION</scope>
</reference>
<keyword evidence="1" id="KW-0812">Transmembrane</keyword>
<dbReference type="AlphaFoldDB" id="A0A8C9GXD8"/>
<evidence type="ECO:0000313" key="2">
    <source>
        <dbReference type="Ensembl" id="ENSPTEP00000007769.1"/>
    </source>
</evidence>
<dbReference type="Ensembl" id="ENSPTET00000011834.1">
    <property type="protein sequence ID" value="ENSPTEP00000007769.1"/>
    <property type="gene ID" value="ENSPTEG00000008834.1"/>
</dbReference>
<reference evidence="2" key="2">
    <citation type="submission" date="2025-09" db="UniProtKB">
        <authorList>
            <consortium name="Ensembl"/>
        </authorList>
    </citation>
    <scope>IDENTIFICATION</scope>
</reference>
<keyword evidence="1" id="KW-0472">Membrane</keyword>
<protein>
    <submittedName>
        <fullName evidence="2">Uncharacterized protein</fullName>
    </submittedName>
</protein>
<proteinExistence type="predicted"/>
<evidence type="ECO:0000313" key="3">
    <source>
        <dbReference type="Proteomes" id="UP000694416"/>
    </source>
</evidence>
<keyword evidence="1" id="KW-1133">Transmembrane helix</keyword>
<accession>A0A8C9GXD8</accession>
<dbReference type="Proteomes" id="UP000694416">
    <property type="component" value="Unplaced"/>
</dbReference>
<organism evidence="2 3">
    <name type="scientific">Piliocolobus tephrosceles</name>
    <name type="common">Ugandan red Colobus</name>
    <dbReference type="NCBI Taxonomy" id="591936"/>
    <lineage>
        <taxon>Eukaryota</taxon>
        <taxon>Metazoa</taxon>
        <taxon>Chordata</taxon>
        <taxon>Craniata</taxon>
        <taxon>Vertebrata</taxon>
        <taxon>Euteleostomi</taxon>
        <taxon>Mammalia</taxon>
        <taxon>Eutheria</taxon>
        <taxon>Euarchontoglires</taxon>
        <taxon>Primates</taxon>
        <taxon>Haplorrhini</taxon>
        <taxon>Catarrhini</taxon>
        <taxon>Cercopithecidae</taxon>
        <taxon>Colobinae</taxon>
        <taxon>Piliocolobus</taxon>
    </lineage>
</organism>
<sequence length="101" mass="11970">MLKFTIIIQQYVNFEALSCLSLKFLVIIHTSPHDSYCHIILSQYNGKTRTYFHKHNTYLMLEKHACIYYFYFLCFTLIFPIILSYPSGQLSLIDIDMTMVV</sequence>
<keyword evidence="3" id="KW-1185">Reference proteome</keyword>